<evidence type="ECO:0000313" key="1">
    <source>
        <dbReference type="EMBL" id="KKM78004.1"/>
    </source>
</evidence>
<organism evidence="1">
    <name type="scientific">marine sediment metagenome</name>
    <dbReference type="NCBI Taxonomy" id="412755"/>
    <lineage>
        <taxon>unclassified sequences</taxon>
        <taxon>metagenomes</taxon>
        <taxon>ecological metagenomes</taxon>
    </lineage>
</organism>
<dbReference type="EMBL" id="LAZR01008558">
    <property type="protein sequence ID" value="KKM78004.1"/>
    <property type="molecule type" value="Genomic_DNA"/>
</dbReference>
<dbReference type="AlphaFoldDB" id="A0A0F9K791"/>
<gene>
    <name evidence="1" type="ORF">LCGC14_1364320</name>
</gene>
<reference evidence="1" key="1">
    <citation type="journal article" date="2015" name="Nature">
        <title>Complex archaea that bridge the gap between prokaryotes and eukaryotes.</title>
        <authorList>
            <person name="Spang A."/>
            <person name="Saw J.H."/>
            <person name="Jorgensen S.L."/>
            <person name="Zaremba-Niedzwiedzka K."/>
            <person name="Martijn J."/>
            <person name="Lind A.E."/>
            <person name="van Eijk R."/>
            <person name="Schleper C."/>
            <person name="Guy L."/>
            <person name="Ettema T.J."/>
        </authorList>
    </citation>
    <scope>NUCLEOTIDE SEQUENCE</scope>
</reference>
<accession>A0A0F9K791</accession>
<proteinExistence type="predicted"/>
<sequence>MADLYISRWVKPWDAYMIAATEWTEECVIVGVTMDRYLKWRRAWKAQRFRLQAHGILKYLHGAAPATGTNEPNEETG</sequence>
<name>A0A0F9K791_9ZZZZ</name>
<protein>
    <submittedName>
        <fullName evidence="1">Uncharacterized protein</fullName>
    </submittedName>
</protein>
<comment type="caution">
    <text evidence="1">The sequence shown here is derived from an EMBL/GenBank/DDBJ whole genome shotgun (WGS) entry which is preliminary data.</text>
</comment>